<organism evidence="2 3">
    <name type="scientific">Solanum verrucosum</name>
    <dbReference type="NCBI Taxonomy" id="315347"/>
    <lineage>
        <taxon>Eukaryota</taxon>
        <taxon>Viridiplantae</taxon>
        <taxon>Streptophyta</taxon>
        <taxon>Embryophyta</taxon>
        <taxon>Tracheophyta</taxon>
        <taxon>Spermatophyta</taxon>
        <taxon>Magnoliopsida</taxon>
        <taxon>eudicotyledons</taxon>
        <taxon>Gunneridae</taxon>
        <taxon>Pentapetalae</taxon>
        <taxon>asterids</taxon>
        <taxon>lamiids</taxon>
        <taxon>Solanales</taxon>
        <taxon>Solanaceae</taxon>
        <taxon>Solanoideae</taxon>
        <taxon>Solaneae</taxon>
        <taxon>Solanum</taxon>
    </lineage>
</organism>
<sequence length="142" mass="16719">MQLFELGMVIMSYHKLRVKENDIPKKTLQTRYGHYDFLVMSFGLTNALAVFRDYMNRVLRQYLDMFFIVFTDDIFIYSISEKEHTDHLRIVLQVLKNQQLFAKFSKCEVWLRSMAFLGHIISGKGIEVDPKKTDAVKSCARP</sequence>
<dbReference type="PANTHER" id="PTHR24559">
    <property type="entry name" value="TRANSPOSON TY3-I GAG-POL POLYPROTEIN"/>
    <property type="match status" value="1"/>
</dbReference>
<evidence type="ECO:0000313" key="2">
    <source>
        <dbReference type="EMBL" id="WMV45685.1"/>
    </source>
</evidence>
<evidence type="ECO:0000259" key="1">
    <source>
        <dbReference type="Pfam" id="PF00078"/>
    </source>
</evidence>
<dbReference type="Proteomes" id="UP001234989">
    <property type="component" value="Chromosome 9"/>
</dbReference>
<dbReference type="InterPro" id="IPR053134">
    <property type="entry name" value="RNA-dir_DNA_polymerase"/>
</dbReference>
<evidence type="ECO:0000313" key="3">
    <source>
        <dbReference type="Proteomes" id="UP001234989"/>
    </source>
</evidence>
<gene>
    <name evidence="2" type="ORF">MTR67_039070</name>
</gene>
<keyword evidence="3" id="KW-1185">Reference proteome</keyword>
<dbReference type="InterPro" id="IPR000477">
    <property type="entry name" value="RT_dom"/>
</dbReference>
<dbReference type="EMBL" id="CP133620">
    <property type="protein sequence ID" value="WMV45685.1"/>
    <property type="molecule type" value="Genomic_DNA"/>
</dbReference>
<dbReference type="SUPFAM" id="SSF56672">
    <property type="entry name" value="DNA/RNA polymerases"/>
    <property type="match status" value="1"/>
</dbReference>
<dbReference type="InterPro" id="IPR043502">
    <property type="entry name" value="DNA/RNA_pol_sf"/>
</dbReference>
<dbReference type="Pfam" id="PF00078">
    <property type="entry name" value="RVT_1"/>
    <property type="match status" value="1"/>
</dbReference>
<dbReference type="Gene3D" id="3.30.70.270">
    <property type="match status" value="1"/>
</dbReference>
<dbReference type="AlphaFoldDB" id="A0AAF0UG97"/>
<dbReference type="PANTHER" id="PTHR24559:SF444">
    <property type="entry name" value="REVERSE TRANSCRIPTASE DOMAIN-CONTAINING PROTEIN"/>
    <property type="match status" value="1"/>
</dbReference>
<reference evidence="2" key="1">
    <citation type="submission" date="2023-08" db="EMBL/GenBank/DDBJ databases">
        <title>A de novo genome assembly of Solanum verrucosum Schlechtendal, a Mexican diploid species geographically isolated from the other diploid A-genome species in potato relatives.</title>
        <authorList>
            <person name="Hosaka K."/>
        </authorList>
    </citation>
    <scope>NUCLEOTIDE SEQUENCE</scope>
    <source>
        <tissue evidence="2">Young leaves</tissue>
    </source>
</reference>
<protein>
    <recommendedName>
        <fullName evidence="1">Reverse transcriptase domain-containing protein</fullName>
    </recommendedName>
</protein>
<dbReference type="Gene3D" id="3.10.10.10">
    <property type="entry name" value="HIV Type 1 Reverse Transcriptase, subunit A, domain 1"/>
    <property type="match status" value="1"/>
</dbReference>
<dbReference type="InterPro" id="IPR043128">
    <property type="entry name" value="Rev_trsase/Diguanyl_cyclase"/>
</dbReference>
<name>A0AAF0UG97_SOLVR</name>
<dbReference type="CDD" id="cd01647">
    <property type="entry name" value="RT_LTR"/>
    <property type="match status" value="1"/>
</dbReference>
<accession>A0AAF0UG97</accession>
<feature type="domain" description="Reverse transcriptase" evidence="1">
    <location>
        <begin position="13"/>
        <end position="121"/>
    </location>
</feature>
<proteinExistence type="predicted"/>